<sequence>MLLWTHLYAAQISGRYQLDASRGNLVPEQMYRGQSNRCLWYFGVPRWSSPIQSPIHPGGARHKARPSDAADYSRMGPGTAQTADFDPRRKSQLRVTAKAKKGAAQRASESCKVHWGLDFHRRNQHWCYETRRRRFIAGKISKNRQSQHPGNRSMGNCGKQPRSYWAQHRSALSFNLVA</sequence>
<feature type="region of interest" description="Disordered" evidence="1">
    <location>
        <begin position="53"/>
        <end position="90"/>
    </location>
</feature>
<reference evidence="2" key="1">
    <citation type="journal article" date="2013" name="Genome Biol.">
        <title>Draft genome of the mountain pine beetle, Dendroctonus ponderosae Hopkins, a major forest pest.</title>
        <authorList>
            <person name="Keeling C.I."/>
            <person name="Yuen M.M."/>
            <person name="Liao N.Y."/>
            <person name="Docking T.R."/>
            <person name="Chan S.K."/>
            <person name="Taylor G.A."/>
            <person name="Palmquist D.L."/>
            <person name="Jackman S.D."/>
            <person name="Nguyen A."/>
            <person name="Li M."/>
            <person name="Henderson H."/>
            <person name="Janes J.K."/>
            <person name="Zhao Y."/>
            <person name="Pandoh P."/>
            <person name="Moore R."/>
            <person name="Sperling F.A."/>
            <person name="Huber D.P."/>
            <person name="Birol I."/>
            <person name="Jones S.J."/>
            <person name="Bohlmann J."/>
        </authorList>
    </citation>
    <scope>NUCLEOTIDE SEQUENCE</scope>
</reference>
<dbReference type="HOGENOM" id="CLU_1514252_0_0_1"/>
<feature type="compositionally biased region" description="Polar residues" evidence="1">
    <location>
        <begin position="143"/>
        <end position="154"/>
    </location>
</feature>
<feature type="region of interest" description="Disordered" evidence="1">
    <location>
        <begin position="141"/>
        <end position="160"/>
    </location>
</feature>
<evidence type="ECO:0000256" key="1">
    <source>
        <dbReference type="SAM" id="MobiDB-lite"/>
    </source>
</evidence>
<organism evidence="2">
    <name type="scientific">Dendroctonus ponderosae</name>
    <name type="common">Mountain pine beetle</name>
    <dbReference type="NCBI Taxonomy" id="77166"/>
    <lineage>
        <taxon>Eukaryota</taxon>
        <taxon>Metazoa</taxon>
        <taxon>Ecdysozoa</taxon>
        <taxon>Arthropoda</taxon>
        <taxon>Hexapoda</taxon>
        <taxon>Insecta</taxon>
        <taxon>Pterygota</taxon>
        <taxon>Neoptera</taxon>
        <taxon>Endopterygota</taxon>
        <taxon>Coleoptera</taxon>
        <taxon>Polyphaga</taxon>
        <taxon>Cucujiformia</taxon>
        <taxon>Curculionidae</taxon>
        <taxon>Scolytinae</taxon>
        <taxon>Dendroctonus</taxon>
    </lineage>
</organism>
<feature type="non-terminal residue" evidence="2">
    <location>
        <position position="178"/>
    </location>
</feature>
<feature type="non-terminal residue" evidence="2">
    <location>
        <position position="1"/>
    </location>
</feature>
<evidence type="ECO:0000313" key="2">
    <source>
        <dbReference type="EMBL" id="ENN80020.1"/>
    </source>
</evidence>
<dbReference type="EMBL" id="KB740605">
    <property type="protein sequence ID" value="ENN80020.1"/>
    <property type="molecule type" value="Genomic_DNA"/>
</dbReference>
<accession>N6UE80</accession>
<protein>
    <submittedName>
        <fullName evidence="2">Uncharacterized protein</fullName>
    </submittedName>
</protein>
<proteinExistence type="predicted"/>
<name>N6UE80_DENPD</name>
<dbReference type="AlphaFoldDB" id="N6UE80"/>
<gene>
    <name evidence="2" type="ORF">YQE_03497</name>
</gene>